<evidence type="ECO:0000313" key="1">
    <source>
        <dbReference type="EMBL" id="APB33669.1"/>
    </source>
</evidence>
<proteinExistence type="predicted"/>
<dbReference type="Proteomes" id="UP000180235">
    <property type="component" value="Chromosome"/>
</dbReference>
<reference evidence="1 2" key="1">
    <citation type="submission" date="2016-10" db="EMBL/GenBank/DDBJ databases">
        <title>Description of Gloeomargarita lithophora gen. nov., sp. nov., a thylakoid-bearing basal-branching cyanobacterium with intracellular carbonates, and proposal for Gloeomargaritales ord. nov.</title>
        <authorList>
            <person name="Moreira D."/>
            <person name="Tavera R."/>
            <person name="Benzerara K."/>
            <person name="Skouri-Panet F."/>
            <person name="Couradeau E."/>
            <person name="Gerard E."/>
            <person name="Loussert C."/>
            <person name="Novelo E."/>
            <person name="Zivanovic Y."/>
            <person name="Lopez-Garcia P."/>
        </authorList>
    </citation>
    <scope>NUCLEOTIDE SEQUENCE [LARGE SCALE GENOMIC DNA]</scope>
    <source>
        <strain evidence="1 2">D10</strain>
    </source>
</reference>
<dbReference type="STRING" id="1188229.GlitD10_1348"/>
<protein>
    <recommendedName>
        <fullName evidence="3">Thioredoxin family protein</fullName>
    </recommendedName>
</protein>
<dbReference type="EMBL" id="CP017675">
    <property type="protein sequence ID" value="APB33669.1"/>
    <property type="molecule type" value="Genomic_DNA"/>
</dbReference>
<dbReference type="InterPro" id="IPR048069">
    <property type="entry name" value="Thylak_slr1796"/>
</dbReference>
<dbReference type="NCBIfam" id="NF038096">
    <property type="entry name" value="thylak_slr1796"/>
    <property type="match status" value="1"/>
</dbReference>
<accession>A0A1J0ACK9</accession>
<dbReference type="KEGG" id="glt:GlitD10_1348"/>
<name>A0A1J0ACK9_9CYAN</name>
<keyword evidence="2" id="KW-1185">Reference proteome</keyword>
<dbReference type="AlphaFoldDB" id="A0A1J0ACK9"/>
<organism evidence="1 2">
    <name type="scientific">Gloeomargarita lithophora Alchichica-D10</name>
    <dbReference type="NCBI Taxonomy" id="1188229"/>
    <lineage>
        <taxon>Bacteria</taxon>
        <taxon>Bacillati</taxon>
        <taxon>Cyanobacteriota</taxon>
        <taxon>Cyanophyceae</taxon>
        <taxon>Gloeomargaritales</taxon>
        <taxon>Gloeomargaritaceae</taxon>
        <taxon>Gloeomargarita</taxon>
    </lineage>
</organism>
<sequence length="187" mass="20796">MQTTMTRLIAWVLVFLLTWGGFSPPGWAGLQDDRFDGNIFALYAGNGSLVPPRVTLQDALTLPERPAMLVYYLDDSRDCKVFASTVSQVQRFYGRVIDIIPITVDSLLPAAHPDPTNPIRYYRGRVPQVVLLGGKDGENHILLDEIGQVSLNHLDEVLANWFGITPRQPVPVAPRQFNDVNVELAPS</sequence>
<evidence type="ECO:0008006" key="3">
    <source>
        <dbReference type="Google" id="ProtNLM"/>
    </source>
</evidence>
<gene>
    <name evidence="1" type="ORF">GlitD10_1348</name>
</gene>
<evidence type="ECO:0000313" key="2">
    <source>
        <dbReference type="Proteomes" id="UP000180235"/>
    </source>
</evidence>